<proteinExistence type="predicted"/>
<dbReference type="SUPFAM" id="SSF55811">
    <property type="entry name" value="Nudix"/>
    <property type="match status" value="1"/>
</dbReference>
<feature type="domain" description="Nudix hydrolase" evidence="1">
    <location>
        <begin position="90"/>
        <end position="218"/>
    </location>
</feature>
<evidence type="ECO:0000313" key="2">
    <source>
        <dbReference type="EMBL" id="SCL31176.1"/>
    </source>
</evidence>
<reference evidence="3" key="1">
    <citation type="submission" date="2016-06" db="EMBL/GenBank/DDBJ databases">
        <authorList>
            <person name="Varghese N."/>
        </authorList>
    </citation>
    <scope>NUCLEOTIDE SEQUENCE [LARGE SCALE GENOMIC DNA]</scope>
    <source>
        <strain evidence="3">DSM 46123</strain>
    </source>
</reference>
<evidence type="ECO:0000313" key="3">
    <source>
        <dbReference type="Proteomes" id="UP000198906"/>
    </source>
</evidence>
<keyword evidence="3" id="KW-1185">Reference proteome</keyword>
<dbReference type="Gene3D" id="3.90.79.10">
    <property type="entry name" value="Nucleoside Triphosphate Pyrophosphohydrolase"/>
    <property type="match status" value="1"/>
</dbReference>
<dbReference type="RefSeq" id="WP_141714304.1">
    <property type="nucleotide sequence ID" value="NZ_FMHU01000002.1"/>
</dbReference>
<organism evidence="2 3">
    <name type="scientific">Micromonospora inyonensis</name>
    <dbReference type="NCBI Taxonomy" id="47866"/>
    <lineage>
        <taxon>Bacteria</taxon>
        <taxon>Bacillati</taxon>
        <taxon>Actinomycetota</taxon>
        <taxon>Actinomycetes</taxon>
        <taxon>Micromonosporales</taxon>
        <taxon>Micromonosporaceae</taxon>
        <taxon>Micromonospora</taxon>
    </lineage>
</organism>
<dbReference type="InterPro" id="IPR015797">
    <property type="entry name" value="NUDIX_hydrolase-like_dom_sf"/>
</dbReference>
<sequence length="239" mass="26235">MTSNWEQYVAMRERQPEHFANPPDAAVHILHEPEEVMAAERAKAEVLRKRGLPTEWGRVGVAYQDEYVTLVRDPVRFSDGSLGTYIRLMPGNDADGVVLLPVLDGAVVLVEHFRHAVRGWQLEAPRGFGAAGVPAVEQAARELWEELGTVPTRVVDLGLLHPDSGTATDRVHLYLVEIAELGPLDALEGIRAARTYPPEKVGELIRDGVVTDSFTIAAWTRAWLRGLLSTRPSGPAGPL</sequence>
<accession>A0A1C6SNJ6</accession>
<dbReference type="EMBL" id="FMHU01000002">
    <property type="protein sequence ID" value="SCL31176.1"/>
    <property type="molecule type" value="Genomic_DNA"/>
</dbReference>
<dbReference type="InterPro" id="IPR000086">
    <property type="entry name" value="NUDIX_hydrolase_dom"/>
</dbReference>
<dbReference type="CDD" id="cd03424">
    <property type="entry name" value="NUDIX_ADPRase_Nudt5_UGPPase_Nudt14"/>
    <property type="match status" value="1"/>
</dbReference>
<dbReference type="STRING" id="47866.GA0074694_5905"/>
<name>A0A1C6SNJ6_9ACTN</name>
<dbReference type="PROSITE" id="PS51462">
    <property type="entry name" value="NUDIX"/>
    <property type="match status" value="1"/>
</dbReference>
<evidence type="ECO:0000259" key="1">
    <source>
        <dbReference type="PROSITE" id="PS51462"/>
    </source>
</evidence>
<dbReference type="Pfam" id="PF00293">
    <property type="entry name" value="NUDIX"/>
    <property type="match status" value="1"/>
</dbReference>
<protein>
    <submittedName>
        <fullName evidence="2">ADP-ribose pyrophosphatase</fullName>
    </submittedName>
</protein>
<gene>
    <name evidence="2" type="ORF">GA0074694_5905</name>
</gene>
<dbReference type="AlphaFoldDB" id="A0A1C6SNJ6"/>
<dbReference type="Proteomes" id="UP000198906">
    <property type="component" value="Unassembled WGS sequence"/>
</dbReference>